<dbReference type="SUPFAM" id="SSF53756">
    <property type="entry name" value="UDP-Glycosyltransferase/glycogen phosphorylase"/>
    <property type="match status" value="1"/>
</dbReference>
<proteinExistence type="predicted"/>
<dbReference type="Proteomes" id="UP000014065">
    <property type="component" value="Unassembled WGS sequence"/>
</dbReference>
<dbReference type="EMBL" id="AHJG01000193">
    <property type="protein sequence ID" value="EPA05319.1"/>
    <property type="molecule type" value="Genomic_DNA"/>
</dbReference>
<dbReference type="RefSeq" id="WP_010192562.1">
    <property type="nucleotide sequence ID" value="NZ_AHJG01000193.1"/>
</dbReference>
<evidence type="ECO:0000313" key="1">
    <source>
        <dbReference type="EMBL" id="EPA05319.1"/>
    </source>
</evidence>
<name>S2ESE6_9ARCH</name>
<dbReference type="CDD" id="cd03801">
    <property type="entry name" value="GT4_PimA-like"/>
    <property type="match status" value="1"/>
</dbReference>
<protein>
    <submittedName>
        <fullName evidence="1">Toxin secretion/phage lysis holin</fullName>
    </submittedName>
</protein>
<keyword evidence="2" id="KW-1185">Reference proteome</keyword>
<dbReference type="PANTHER" id="PTHR12526:SF630">
    <property type="entry name" value="GLYCOSYLTRANSFERASE"/>
    <property type="match status" value="1"/>
</dbReference>
<dbReference type="AlphaFoldDB" id="S2ESE6"/>
<dbReference type="Pfam" id="PF13692">
    <property type="entry name" value="Glyco_trans_1_4"/>
    <property type="match status" value="1"/>
</dbReference>
<dbReference type="Gene3D" id="3.40.50.2000">
    <property type="entry name" value="Glycogen Phosphorylase B"/>
    <property type="match status" value="2"/>
</dbReference>
<reference evidence="1 2" key="1">
    <citation type="journal article" date="2012" name="J. Bacteriol.">
        <title>Genome Sequence of "Candidatus Nitrosoarchaeum limnia" BG20, a Low-Salinity Ammonia-Oxidizing Archaeon from the San Francisco Bay Estuary.</title>
        <authorList>
            <person name="Mosier A.C."/>
            <person name="Allen E.E."/>
            <person name="Kim M."/>
            <person name="Ferriera S."/>
            <person name="Francis C.A."/>
        </authorList>
    </citation>
    <scope>NUCLEOTIDE SEQUENCE [LARGE SCALE GENOMIC DNA]</scope>
    <source>
        <strain evidence="1 2">BG20</strain>
    </source>
</reference>
<comment type="caution">
    <text evidence="1">The sequence shown here is derived from an EMBL/GenBank/DDBJ whole genome shotgun (WGS) entry which is preliminary data.</text>
</comment>
<dbReference type="PANTHER" id="PTHR12526">
    <property type="entry name" value="GLYCOSYLTRANSFERASE"/>
    <property type="match status" value="1"/>
</dbReference>
<gene>
    <name evidence="1" type="ORF">BG20_I0121</name>
</gene>
<sequence>MQKVSIITVHNCKVVNGSTVRPKWQINALEKVGFKDAKMIDSFTKLKLNDVKNSLVHAHQFSGRLLENEKFFVDIHGLEYIQSKNLSKGFPITSWKKYGYIAKSIFYKRVETKLFKNAVHLICSSEDIQEKVQKIQNSTLIRNAVFVDEFMPTENTTLKIALVGPFLPGTINYEGLDIISKIVTRFPKIKFVFIGKTNQFFRSQLNNKNTEFLGVVNDYKNTLRKCSVLFAPYPNYARYLGSKNKFLEAAACKMPIITTSAGAVDFRNDLLSIGDTIEEISNLIEVLMDENTRKEIGRKLRNEIEKKYNAIIEINKLVKLYNEYG</sequence>
<dbReference type="OrthoDB" id="4539at2157"/>
<accession>S2ESE6</accession>
<organism evidence="1 2">
    <name type="scientific">Candidatus Nitrosarchaeum limnium BG20</name>
    <dbReference type="NCBI Taxonomy" id="859192"/>
    <lineage>
        <taxon>Archaea</taxon>
        <taxon>Nitrososphaerota</taxon>
        <taxon>Nitrososphaeria</taxon>
        <taxon>Nitrosopumilales</taxon>
        <taxon>Nitrosopumilaceae</taxon>
        <taxon>Nitrosarchaeum</taxon>
    </lineage>
</organism>
<evidence type="ECO:0000313" key="2">
    <source>
        <dbReference type="Proteomes" id="UP000014065"/>
    </source>
</evidence>